<evidence type="ECO:0000256" key="1">
    <source>
        <dbReference type="ARBA" id="ARBA00004141"/>
    </source>
</evidence>
<proteinExistence type="predicted"/>
<evidence type="ECO:0000256" key="5">
    <source>
        <dbReference type="SAM" id="MobiDB-lite"/>
    </source>
</evidence>
<keyword evidence="3 6" id="KW-1133">Transmembrane helix</keyword>
<dbReference type="PANTHER" id="PTHR10924">
    <property type="entry name" value="MAJOR FACILITATOR SUPERFAMILY PROTEIN-RELATED"/>
    <property type="match status" value="1"/>
</dbReference>
<organism evidence="7 8">
    <name type="scientific">Halteria grandinella</name>
    <dbReference type="NCBI Taxonomy" id="5974"/>
    <lineage>
        <taxon>Eukaryota</taxon>
        <taxon>Sar</taxon>
        <taxon>Alveolata</taxon>
        <taxon>Ciliophora</taxon>
        <taxon>Intramacronucleata</taxon>
        <taxon>Spirotrichea</taxon>
        <taxon>Stichotrichia</taxon>
        <taxon>Sporadotrichida</taxon>
        <taxon>Halteriidae</taxon>
        <taxon>Halteria</taxon>
    </lineage>
</organism>
<feature type="transmembrane region" description="Helical" evidence="6">
    <location>
        <begin position="90"/>
        <end position="114"/>
    </location>
</feature>
<dbReference type="InterPro" id="IPR049680">
    <property type="entry name" value="FLVCR1-2_SLC49-like"/>
</dbReference>
<dbReference type="SUPFAM" id="SSF103473">
    <property type="entry name" value="MFS general substrate transporter"/>
    <property type="match status" value="1"/>
</dbReference>
<name>A0A8J8NUY7_HALGN</name>
<dbReference type="InterPro" id="IPR036259">
    <property type="entry name" value="MFS_trans_sf"/>
</dbReference>
<dbReference type="PANTHER" id="PTHR10924:SF6">
    <property type="entry name" value="SOLUTE CARRIER FAMILY 49 MEMBER A3"/>
    <property type="match status" value="1"/>
</dbReference>
<evidence type="ECO:0008006" key="9">
    <source>
        <dbReference type="Google" id="ProtNLM"/>
    </source>
</evidence>
<feature type="transmembrane region" description="Helical" evidence="6">
    <location>
        <begin position="36"/>
        <end position="55"/>
    </location>
</feature>
<dbReference type="EMBL" id="RRYP01005936">
    <property type="protein sequence ID" value="TNV81613.1"/>
    <property type="molecule type" value="Genomic_DNA"/>
</dbReference>
<evidence type="ECO:0000256" key="4">
    <source>
        <dbReference type="ARBA" id="ARBA00023136"/>
    </source>
</evidence>
<feature type="transmembrane region" description="Helical" evidence="6">
    <location>
        <begin position="159"/>
        <end position="176"/>
    </location>
</feature>
<comment type="caution">
    <text evidence="7">The sequence shown here is derived from an EMBL/GenBank/DDBJ whole genome shotgun (WGS) entry which is preliminary data.</text>
</comment>
<evidence type="ECO:0000256" key="3">
    <source>
        <dbReference type="ARBA" id="ARBA00022989"/>
    </source>
</evidence>
<dbReference type="GO" id="GO:0016020">
    <property type="term" value="C:membrane"/>
    <property type="evidence" value="ECO:0007669"/>
    <property type="project" value="UniProtKB-SubCell"/>
</dbReference>
<gene>
    <name evidence="7" type="ORF">FGO68_gene4742</name>
</gene>
<dbReference type="AlphaFoldDB" id="A0A8J8NUY7"/>
<keyword evidence="2 6" id="KW-0812">Transmembrane</keyword>
<accession>A0A8J8NUY7</accession>
<feature type="region of interest" description="Disordered" evidence="5">
    <location>
        <begin position="263"/>
        <end position="286"/>
    </location>
</feature>
<feature type="compositionally biased region" description="Polar residues" evidence="5">
    <location>
        <begin position="274"/>
        <end position="286"/>
    </location>
</feature>
<keyword evidence="8" id="KW-1185">Reference proteome</keyword>
<evidence type="ECO:0000313" key="8">
    <source>
        <dbReference type="Proteomes" id="UP000785679"/>
    </source>
</evidence>
<evidence type="ECO:0000313" key="7">
    <source>
        <dbReference type="EMBL" id="TNV81613.1"/>
    </source>
</evidence>
<sequence>MIFIYFQLVNTVTVFGAEISTYMLQYDYSISQRTYASIAYCISGILGSLLIGNIIDRFKAFKSTQTGLALAIVIMLITTQYMLDKQVNEYVIIGVIALVGVPMNGISVVSYQFVSEVTYPVSEVQAVSFMNTINKFITFGSVQLFAAVINPTEKDNPQIMIFAGLAAIAIIPSLIVKEDLRRLNMKEVQKSEYIEETDILKQTQVQRQQLFQRASVIASSNIVDRLMVNPNNNRFSVFNDFGTLGRKATVAKGGPSRVTLLAGRLQEDGDSMNRTRGKSASSSSIQ</sequence>
<comment type="subcellular location">
    <subcellularLocation>
        <location evidence="1">Membrane</location>
        <topology evidence="1">Multi-pass membrane protein</topology>
    </subcellularLocation>
</comment>
<dbReference type="Gene3D" id="1.20.1250.20">
    <property type="entry name" value="MFS general substrate transporter like domains"/>
    <property type="match status" value="1"/>
</dbReference>
<dbReference type="Proteomes" id="UP000785679">
    <property type="component" value="Unassembled WGS sequence"/>
</dbReference>
<evidence type="ECO:0000256" key="2">
    <source>
        <dbReference type="ARBA" id="ARBA00022692"/>
    </source>
</evidence>
<evidence type="ECO:0000256" key="6">
    <source>
        <dbReference type="SAM" id="Phobius"/>
    </source>
</evidence>
<feature type="transmembrane region" description="Helical" evidence="6">
    <location>
        <begin position="67"/>
        <end position="83"/>
    </location>
</feature>
<feature type="transmembrane region" description="Helical" evidence="6">
    <location>
        <begin position="6"/>
        <end position="24"/>
    </location>
</feature>
<protein>
    <recommendedName>
        <fullName evidence="9">Major facilitator superfamily (MFS) profile domain-containing protein</fullName>
    </recommendedName>
</protein>
<reference evidence="7" key="1">
    <citation type="submission" date="2019-06" db="EMBL/GenBank/DDBJ databases">
        <authorList>
            <person name="Zheng W."/>
        </authorList>
    </citation>
    <scope>NUCLEOTIDE SEQUENCE</scope>
    <source>
        <strain evidence="7">QDHG01</strain>
    </source>
</reference>
<keyword evidence="4 6" id="KW-0472">Membrane</keyword>